<accession>A0A9Q0RZ79</accession>
<dbReference type="AlphaFoldDB" id="A0A9Q0RZ79"/>
<dbReference type="GO" id="GO:0005576">
    <property type="term" value="C:extracellular region"/>
    <property type="evidence" value="ECO:0007669"/>
    <property type="project" value="UniProtKB-SubCell"/>
</dbReference>
<comment type="caution">
    <text evidence="3">The sequence shown here is derived from an EMBL/GenBank/DDBJ whole genome shotgun (WGS) entry which is preliminary data.</text>
</comment>
<proteinExistence type="predicted"/>
<dbReference type="SUPFAM" id="SSF47565">
    <property type="entry name" value="Insect pheromone/odorant-binding proteins"/>
    <property type="match status" value="1"/>
</dbReference>
<dbReference type="Gene3D" id="1.10.238.20">
    <property type="entry name" value="Pheromone/general odorant binding protein domain"/>
    <property type="match status" value="1"/>
</dbReference>
<organism evidence="3 4">
    <name type="scientific">Pseudolycoriella hygida</name>
    <dbReference type="NCBI Taxonomy" id="35572"/>
    <lineage>
        <taxon>Eukaryota</taxon>
        <taxon>Metazoa</taxon>
        <taxon>Ecdysozoa</taxon>
        <taxon>Arthropoda</taxon>
        <taxon>Hexapoda</taxon>
        <taxon>Insecta</taxon>
        <taxon>Pterygota</taxon>
        <taxon>Neoptera</taxon>
        <taxon>Endopterygota</taxon>
        <taxon>Diptera</taxon>
        <taxon>Nematocera</taxon>
        <taxon>Sciaroidea</taxon>
        <taxon>Sciaridae</taxon>
        <taxon>Pseudolycoriella</taxon>
    </lineage>
</organism>
<keyword evidence="2" id="KW-0964">Secreted</keyword>
<keyword evidence="4" id="KW-1185">Reference proteome</keyword>
<comment type="subcellular location">
    <subcellularLocation>
        <location evidence="1">Secreted</location>
    </subcellularLocation>
</comment>
<dbReference type="GO" id="GO:0005549">
    <property type="term" value="F:odorant binding"/>
    <property type="evidence" value="ECO:0007669"/>
    <property type="project" value="InterPro"/>
</dbReference>
<dbReference type="EMBL" id="WJQU01000003">
    <property type="protein sequence ID" value="KAJ6639600.1"/>
    <property type="molecule type" value="Genomic_DNA"/>
</dbReference>
<evidence type="ECO:0000313" key="4">
    <source>
        <dbReference type="Proteomes" id="UP001151699"/>
    </source>
</evidence>
<protein>
    <submittedName>
        <fullName evidence="3">Uncharacterized protein</fullName>
    </submittedName>
</protein>
<evidence type="ECO:0000256" key="1">
    <source>
        <dbReference type="ARBA" id="ARBA00004613"/>
    </source>
</evidence>
<sequence length="120" mass="13943">LGKDDLIDAEKFVWFLKVAKKFDDSTLDQMEVITNTCKGHKHLSEDKCETVANFVKCCSEEARKVDLDPRIMTQAIRSPFFARPHQYRLPPPIEQKIKGEFLFDWPGIEFWQGLVEKVGK</sequence>
<evidence type="ECO:0000256" key="2">
    <source>
        <dbReference type="ARBA" id="ARBA00022525"/>
    </source>
</evidence>
<dbReference type="InterPro" id="IPR036728">
    <property type="entry name" value="PBP_GOBP_sf"/>
</dbReference>
<feature type="non-terminal residue" evidence="3">
    <location>
        <position position="1"/>
    </location>
</feature>
<gene>
    <name evidence="3" type="ORF">Bhyg_12347</name>
</gene>
<evidence type="ECO:0000313" key="3">
    <source>
        <dbReference type="EMBL" id="KAJ6639600.1"/>
    </source>
</evidence>
<name>A0A9Q0RZ79_9DIPT</name>
<dbReference type="Proteomes" id="UP001151699">
    <property type="component" value="Chromosome X"/>
</dbReference>
<reference evidence="3" key="1">
    <citation type="submission" date="2022-07" db="EMBL/GenBank/DDBJ databases">
        <authorList>
            <person name="Trinca V."/>
            <person name="Uliana J.V.C."/>
            <person name="Torres T.T."/>
            <person name="Ward R.J."/>
            <person name="Monesi N."/>
        </authorList>
    </citation>
    <scope>NUCLEOTIDE SEQUENCE</scope>
    <source>
        <strain evidence="3">HSMRA1968</strain>
        <tissue evidence="3">Whole embryos</tissue>
    </source>
</reference>